<organism evidence="4 5">
    <name type="scientific">Hibiscus trionum</name>
    <name type="common">Flower of an hour</name>
    <dbReference type="NCBI Taxonomy" id="183268"/>
    <lineage>
        <taxon>Eukaryota</taxon>
        <taxon>Viridiplantae</taxon>
        <taxon>Streptophyta</taxon>
        <taxon>Embryophyta</taxon>
        <taxon>Tracheophyta</taxon>
        <taxon>Spermatophyta</taxon>
        <taxon>Magnoliopsida</taxon>
        <taxon>eudicotyledons</taxon>
        <taxon>Gunneridae</taxon>
        <taxon>Pentapetalae</taxon>
        <taxon>rosids</taxon>
        <taxon>malvids</taxon>
        <taxon>Malvales</taxon>
        <taxon>Malvaceae</taxon>
        <taxon>Malvoideae</taxon>
        <taxon>Hibiscus</taxon>
    </lineage>
</organism>
<dbReference type="EMBL" id="BSYR01000051">
    <property type="protein sequence ID" value="GMJ08284.1"/>
    <property type="molecule type" value="Genomic_DNA"/>
</dbReference>
<dbReference type="InterPro" id="IPR036875">
    <property type="entry name" value="Znf_CCHC_sf"/>
</dbReference>
<gene>
    <name evidence="4" type="ORF">HRI_004497600</name>
</gene>
<dbReference type="SMART" id="SM00343">
    <property type="entry name" value="ZnF_C2HC"/>
    <property type="match status" value="2"/>
</dbReference>
<dbReference type="PANTHER" id="PTHR15503:SF45">
    <property type="entry name" value="RNA-DIRECTED DNA POLYMERASE HOMOLOG"/>
    <property type="match status" value="1"/>
</dbReference>
<evidence type="ECO:0000256" key="2">
    <source>
        <dbReference type="SAM" id="MobiDB-lite"/>
    </source>
</evidence>
<evidence type="ECO:0000259" key="3">
    <source>
        <dbReference type="PROSITE" id="PS50158"/>
    </source>
</evidence>
<dbReference type="InterPro" id="IPR021109">
    <property type="entry name" value="Peptidase_aspartic_dom_sf"/>
</dbReference>
<dbReference type="InterPro" id="IPR005162">
    <property type="entry name" value="Retrotrans_gag_dom"/>
</dbReference>
<dbReference type="Gene3D" id="2.40.70.10">
    <property type="entry name" value="Acid Proteases"/>
    <property type="match status" value="1"/>
</dbReference>
<dbReference type="Pfam" id="PF00098">
    <property type="entry name" value="zf-CCHC"/>
    <property type="match status" value="2"/>
</dbReference>
<evidence type="ECO:0000313" key="4">
    <source>
        <dbReference type="EMBL" id="GMJ08284.1"/>
    </source>
</evidence>
<keyword evidence="1" id="KW-0862">Zinc</keyword>
<keyword evidence="1" id="KW-0863">Zinc-finger</keyword>
<dbReference type="OrthoDB" id="7608935at2759"/>
<feature type="region of interest" description="Disordered" evidence="2">
    <location>
        <begin position="271"/>
        <end position="317"/>
    </location>
</feature>
<feature type="compositionally biased region" description="Gly residues" evidence="2">
    <location>
        <begin position="37"/>
        <end position="53"/>
    </location>
</feature>
<dbReference type="PANTHER" id="PTHR15503">
    <property type="entry name" value="LDOC1 RELATED"/>
    <property type="match status" value="1"/>
</dbReference>
<dbReference type="GO" id="GO:0008270">
    <property type="term" value="F:zinc ion binding"/>
    <property type="evidence" value="ECO:0007669"/>
    <property type="project" value="UniProtKB-KW"/>
</dbReference>
<dbReference type="Gene3D" id="4.10.60.10">
    <property type="entry name" value="Zinc finger, CCHC-type"/>
    <property type="match status" value="1"/>
</dbReference>
<feature type="domain" description="CCHC-type" evidence="3">
    <location>
        <begin position="323"/>
        <end position="338"/>
    </location>
</feature>
<dbReference type="GO" id="GO:0003676">
    <property type="term" value="F:nucleic acid binding"/>
    <property type="evidence" value="ECO:0007669"/>
    <property type="project" value="InterPro"/>
</dbReference>
<dbReference type="SUPFAM" id="SSF50630">
    <property type="entry name" value="Acid proteases"/>
    <property type="match status" value="1"/>
</dbReference>
<proteinExistence type="predicted"/>
<dbReference type="Pfam" id="PF03732">
    <property type="entry name" value="Retrotrans_gag"/>
    <property type="match status" value="1"/>
</dbReference>
<keyword evidence="5" id="KW-1185">Reference proteome</keyword>
<feature type="domain" description="CCHC-type" evidence="3">
    <location>
        <begin position="354"/>
        <end position="368"/>
    </location>
</feature>
<feature type="region of interest" description="Disordered" evidence="2">
    <location>
        <begin position="1"/>
        <end position="59"/>
    </location>
</feature>
<dbReference type="Pfam" id="PF08284">
    <property type="entry name" value="RVP_2"/>
    <property type="match status" value="1"/>
</dbReference>
<keyword evidence="1" id="KW-0479">Metal-binding</keyword>
<comment type="caution">
    <text evidence="4">The sequence shown here is derived from an EMBL/GenBank/DDBJ whole genome shotgun (WGS) entry which is preliminary data.</text>
</comment>
<dbReference type="CDD" id="cd00303">
    <property type="entry name" value="retropepsin_like"/>
    <property type="match status" value="1"/>
</dbReference>
<reference evidence="4" key="1">
    <citation type="submission" date="2023-05" db="EMBL/GenBank/DDBJ databases">
        <title>Genome and transcriptome analyses reveal genes involved in the formation of fine ridges on petal epidermal cells in Hibiscus trionum.</title>
        <authorList>
            <person name="Koshimizu S."/>
            <person name="Masuda S."/>
            <person name="Ishii T."/>
            <person name="Shirasu K."/>
            <person name="Hoshino A."/>
            <person name="Arita M."/>
        </authorList>
    </citation>
    <scope>NUCLEOTIDE SEQUENCE</scope>
    <source>
        <strain evidence="4">Hamamatsu line</strain>
    </source>
</reference>
<dbReference type="PROSITE" id="PS50158">
    <property type="entry name" value="ZF_CCHC"/>
    <property type="match status" value="2"/>
</dbReference>
<dbReference type="AlphaFoldDB" id="A0A9W7J7G8"/>
<name>A0A9W7J7G8_HIBTR</name>
<evidence type="ECO:0000313" key="5">
    <source>
        <dbReference type="Proteomes" id="UP001165190"/>
    </source>
</evidence>
<evidence type="ECO:0000256" key="1">
    <source>
        <dbReference type="PROSITE-ProRule" id="PRU00047"/>
    </source>
</evidence>
<accession>A0A9W7J7G8</accession>
<protein>
    <recommendedName>
        <fullName evidence="3">CCHC-type domain-containing protein</fullName>
    </recommendedName>
</protein>
<dbReference type="InterPro" id="IPR001878">
    <property type="entry name" value="Znf_CCHC"/>
</dbReference>
<dbReference type="InterPro" id="IPR032567">
    <property type="entry name" value="RTL1-rel"/>
</dbReference>
<dbReference type="SUPFAM" id="SSF57756">
    <property type="entry name" value="Retrovirus zinc finger-like domains"/>
    <property type="match status" value="1"/>
</dbReference>
<sequence>MAPRSELRSNVRATAQNENENDENVESAVDLPPPPGGGGAGGEGAGAAAGAGVAGPEAGQGQAVPDMTVLIQAIAGAFQAAVAGAQGAVHQGDVGVRLPLERLRSLGGTEFRGLSAEGSESWLEGTKRILGQMSCTDVQKLGCVVSLLQDDAYTWWTTTIAGTAEADVTWTFFQNAFKRRYLGVRYLDEKKREFMSLTQGGMSVAEYEVQFVRLSQYAPELVSDERARCEWFRYGLVTDVKMYVLATEYDDFDVLVGRAKDIEMNLGLSSKSAGSGAGKRAAEYSSDGGRNKRGRDQKYQSSAKRGGGAPARGGNARVDPSACWTCGSRGHMKRDCPRAEREVQAPVVAAGNACWNCGSTDHMRRECPMLAGGQVRAPVVAAPQRGRGRGRGNFQRREEGGRGVAHVVAIQPEGGGQARVYAQREGRNDADVIAGTFTLQSLSLLSLIDSGSTHSYILREHAELLGLPVESLDVGVRVTSSFGETVVTRKLFRRCPLVVQDHVFHVDLMELPFYGFDVILGMDWLAEHRAVVDCENKRVSLKLADDYEVVVVGENVKFLANVVSSLEASRMLRQGCEAYLAFVMNPSSKELRVQHIRIV</sequence>
<dbReference type="Proteomes" id="UP001165190">
    <property type="component" value="Unassembled WGS sequence"/>
</dbReference>